<dbReference type="SUPFAM" id="SSF56112">
    <property type="entry name" value="Protein kinase-like (PK-like)"/>
    <property type="match status" value="2"/>
</dbReference>
<keyword evidence="2 8" id="KW-0808">Transferase</keyword>
<feature type="compositionally biased region" description="Low complexity" evidence="6">
    <location>
        <begin position="446"/>
        <end position="457"/>
    </location>
</feature>
<evidence type="ECO:0000256" key="3">
    <source>
        <dbReference type="ARBA" id="ARBA00022741"/>
    </source>
</evidence>
<evidence type="ECO:0000259" key="7">
    <source>
        <dbReference type="PROSITE" id="PS50011"/>
    </source>
</evidence>
<keyword evidence="5" id="KW-0067">ATP-binding</keyword>
<feature type="compositionally biased region" description="Basic and acidic residues" evidence="6">
    <location>
        <begin position="959"/>
        <end position="984"/>
    </location>
</feature>
<feature type="compositionally biased region" description="Basic and acidic residues" evidence="6">
    <location>
        <begin position="1671"/>
        <end position="1705"/>
    </location>
</feature>
<feature type="compositionally biased region" description="Low complexity" evidence="6">
    <location>
        <begin position="115"/>
        <end position="132"/>
    </location>
</feature>
<dbReference type="Pfam" id="PF00069">
    <property type="entry name" value="Pkinase"/>
    <property type="match status" value="2"/>
</dbReference>
<feature type="region of interest" description="Disordered" evidence="6">
    <location>
        <begin position="1007"/>
        <end position="1042"/>
    </location>
</feature>
<keyword evidence="4 8" id="KW-0418">Kinase</keyword>
<feature type="region of interest" description="Disordered" evidence="6">
    <location>
        <begin position="246"/>
        <end position="304"/>
    </location>
</feature>
<evidence type="ECO:0000256" key="5">
    <source>
        <dbReference type="ARBA" id="ARBA00022840"/>
    </source>
</evidence>
<keyword evidence="1" id="KW-0723">Serine/threonine-protein kinase</keyword>
<feature type="compositionally biased region" description="Basic and acidic residues" evidence="6">
    <location>
        <begin position="678"/>
        <end position="708"/>
    </location>
</feature>
<accession>S8GBL3</accession>
<sequence length="1902" mass="208141">MMEGMMHCRSPVGEHESSQLSQTGDTATRRDSFSSPSVSVPRYPFLLPSQDIPEANVSLLPSESLTTPATPSSPTGYPSVSSSLLPSSAPSPSKRSSFLDCSPSVQTPTESTGHSSSLSLSSESPSSVSLSLTAARASPEASPWQDSHEKDGFDPTASCNLFSPLFPPGCPYTPIALLGTGAVARVFQCLDQRRNPPTFVAVKLIRKQILKRNPVLRQQVINEKEALRRLSVPRLRRVGDGAVPFSRSASLSLPSSPPPASSSSASSEPSRGATEEARAPESPPSAEAAREGPRGGEADGDAERGLPARRFCPFIPRLLHAFQDAQRLFLVMDLSGFSNLQEILRRVSPAHADSESSPSCLIQLSELAAQTWTAELVAALEWLRERGVVHRDLKPQNLVISPEGHLCVVDFGAALLLPAEDQTLQESRELPEKKRETNSRVGSGGTLSPSSLSSVGPDALMTSADGASPPLLPSPHRSAAGLSASHCSLPASASRSSSVPAPSRGVSASSPVQSSSPSAPPSSPGPPSSPSPLPPFPPTAFLSSSPSSSSHAPSSPSPSCLAASNASPAAGGSRSTQSPLSSSSSLGVSSELLNGAEGFMLALQERQTHALNVREKETTPEKGEGETERKQRPASLAEAANPQAQRGASTVISDCAGTCLYSAPECFVQSVAPGGRAEIRESHTSNHFQEKTLDSKIPEDSRDGKESRGLGLQSAASPSTEKPTFTTDRLPAAHVTPGSSCASLLASQSSFLSRPPSSFSASSFSTSSPSSSFPSSSSPSASSPSASSPSSSSSQLSSSSSASSSWAPSIHYALDLWSLGCIAYEMLCGRPAFEAQVPQETVEKILRGAVEFPSSLSAEARDFISRLLVVEPTERLGFRDFSELKFHPFLASLGEDFWRLPSVPLVRLYERKRVRTLRGAEKANSREAKREPESESAREADALREATASNAGQSSNGDASRDSDCFFRHSGDEEKEASGAKVPDEGPSEGDASSQLSLVFSQKKEMSTSRSRSGFSSASVAPVPPLEALGENGQRLGDLPPHVSFSELQESEDDIRFGQLAAQSSGRCSEFLPSIPTLYNADEEGNGDIEASLELTPFLGFGASSLRRAAAGQAPAAAPLPVPCLAHAAVLASPRSEETHAESGRRDVECARSPPTAWRHTGRHMQFFPEESIVRDSNRQEGRSGKGRREANGGPRGKRERKEEEEEARGRRASEERRRRTTTRNEGREEEETRGRRASEERRRRTTTRNEGREEEETRGRRASEERRRRTTTRNEGREEEETRGRRASEERRRRTTTRNEGREEEETRGRRASEERRRRTTTRNEGREEEETRGRRASEERRRRTTARNEGRGEEEARGVVRKGRRGSPSVDRRVRQVSDEGEDFVGGDIGKETARETRTRRRSNENIENRMHAARSESRGKGEKEAGSRTGSRDRASQSWTAEEDRRLSLARKKYEGDRWRRSEEDLGIVQRLEDRSREDNVGASSLSDPALGLVADLYPLGVLRAFLDERETAVLWGPLTRMQEATAPFNRFCAIHMRRRGYRLYGNSRAALEPEPCLAVLTDKPRLLLFDPFKLRLRKSILLSGDGLAVSAEGGDVLFYQSSRYSLLFMDDRGQAEVWAEIMSRLILLRGRCPSEMPHIRQFFSWCPHCFSRPSRPRRGASSVASFGREESEAVIPPRERAEASTEGRERFTGVENRHFEEAAVGMGAKREGQRRLSPLSLSAQRSDSQKEREEQQRVAEERDRWPGYTDASETQEDEEGRDQENPWPQLSHRHLSSDTQEARERRACWLLKRRCSSIERSTTAWGDEEQIAEEWEPFSDDGKRESGFEEESENGKRRPEVKNGTQMFWGDSEASPKPSSFSQFLLGRAKKVGNVAAGAVRAFHRKWRSDSDSEFRAR</sequence>
<feature type="region of interest" description="Disordered" evidence="6">
    <location>
        <begin position="607"/>
        <end position="648"/>
    </location>
</feature>
<gene>
    <name evidence="8" type="ORF">TGME49_256880</name>
</gene>
<feature type="compositionally biased region" description="Basic and acidic residues" evidence="6">
    <location>
        <begin position="607"/>
        <end position="631"/>
    </location>
</feature>
<dbReference type="Gene3D" id="1.10.510.10">
    <property type="entry name" value="Transferase(Phosphotransferase) domain 1"/>
    <property type="match status" value="2"/>
</dbReference>
<feature type="compositionally biased region" description="Basic and acidic residues" evidence="6">
    <location>
        <begin position="1391"/>
        <end position="1438"/>
    </location>
</feature>
<feature type="compositionally biased region" description="Basic and acidic residues" evidence="6">
    <location>
        <begin position="1208"/>
        <end position="1360"/>
    </location>
</feature>
<feature type="region of interest" description="Disordered" evidence="6">
    <location>
        <begin position="1"/>
        <end position="151"/>
    </location>
</feature>
<dbReference type="PROSITE" id="PS00108">
    <property type="entry name" value="PROTEIN_KINASE_ST"/>
    <property type="match status" value="1"/>
</dbReference>
<evidence type="ECO:0000313" key="8">
    <source>
        <dbReference type="EMBL" id="EPT29220.1"/>
    </source>
</evidence>
<dbReference type="VEuPathDB" id="ToxoDB:TGME49_256880"/>
<dbReference type="EMBL" id="CM002042">
    <property type="protein sequence ID" value="EPT29220.1"/>
    <property type="molecule type" value="Genomic_DNA"/>
</dbReference>
<organism evidence="8 9">
    <name type="scientific">Toxoplasma gondii (strain ATCC 50611 / Me49)</name>
    <dbReference type="NCBI Taxonomy" id="508771"/>
    <lineage>
        <taxon>Eukaryota</taxon>
        <taxon>Sar</taxon>
        <taxon>Alveolata</taxon>
        <taxon>Apicomplexa</taxon>
        <taxon>Conoidasida</taxon>
        <taxon>Coccidia</taxon>
        <taxon>Eucoccidiorida</taxon>
        <taxon>Eimeriorina</taxon>
        <taxon>Sarcocystidae</taxon>
        <taxon>Toxoplasma</taxon>
    </lineage>
</organism>
<feature type="compositionally biased region" description="Pro residues" evidence="6">
    <location>
        <begin position="518"/>
        <end position="538"/>
    </location>
</feature>
<feature type="compositionally biased region" description="Low complexity" evidence="6">
    <location>
        <begin position="58"/>
        <end position="96"/>
    </location>
</feature>
<feature type="compositionally biased region" description="Low complexity" evidence="6">
    <location>
        <begin position="490"/>
        <end position="517"/>
    </location>
</feature>
<dbReference type="GeneID" id="7899009"/>
<dbReference type="EC" id="2.7.11.18" evidence="8"/>
<feature type="region of interest" description="Disordered" evidence="6">
    <location>
        <begin position="1135"/>
        <end position="1445"/>
    </location>
</feature>
<evidence type="ECO:0000256" key="2">
    <source>
        <dbReference type="ARBA" id="ARBA00022679"/>
    </source>
</evidence>
<feature type="region of interest" description="Disordered" evidence="6">
    <location>
        <begin position="678"/>
        <end position="732"/>
    </location>
</feature>
<feature type="compositionally biased region" description="Polar residues" evidence="6">
    <location>
        <begin position="103"/>
        <end position="114"/>
    </location>
</feature>
<feature type="region of interest" description="Disordered" evidence="6">
    <location>
        <begin position="919"/>
        <end position="994"/>
    </location>
</feature>
<evidence type="ECO:0000256" key="1">
    <source>
        <dbReference type="ARBA" id="ARBA00022527"/>
    </source>
</evidence>
<proteinExistence type="predicted"/>
<feature type="compositionally biased region" description="Basic and acidic residues" evidence="6">
    <location>
        <begin position="288"/>
        <end position="304"/>
    </location>
</feature>
<dbReference type="SMART" id="SM00220">
    <property type="entry name" value="S_TKc"/>
    <property type="match status" value="1"/>
</dbReference>
<feature type="compositionally biased region" description="Basic and acidic residues" evidence="6">
    <location>
        <begin position="919"/>
        <end position="944"/>
    </location>
</feature>
<dbReference type="GO" id="GO:0004691">
    <property type="term" value="F:cAMP-dependent protein kinase activity"/>
    <property type="evidence" value="ECO:0007669"/>
    <property type="project" value="UniProtKB-EC"/>
</dbReference>
<dbReference type="Proteomes" id="UP000001529">
    <property type="component" value="Chromosome VIIb"/>
</dbReference>
<evidence type="ECO:0000313" key="9">
    <source>
        <dbReference type="Proteomes" id="UP000001529"/>
    </source>
</evidence>
<reference evidence="8" key="1">
    <citation type="submission" date="2013-04" db="EMBL/GenBank/DDBJ databases">
        <authorList>
            <person name="Sibley D."/>
            <person name="Venepally P."/>
            <person name="Karamycheva S."/>
            <person name="Hadjithomas M."/>
            <person name="Khan A."/>
            <person name="Brunk B."/>
            <person name="Roos D."/>
            <person name="Caler E."/>
            <person name="Lorenzi H."/>
        </authorList>
    </citation>
    <scope>NUCLEOTIDE SEQUENCE [LARGE SCALE GENOMIC DNA]</scope>
    <source>
        <strain evidence="8">ME49</strain>
    </source>
</reference>
<dbReference type="GO" id="GO:0005952">
    <property type="term" value="C:cAMP-dependent protein kinase complex"/>
    <property type="evidence" value="ECO:0007669"/>
    <property type="project" value="TreeGrafter"/>
</dbReference>
<dbReference type="PANTHER" id="PTHR24353:SF37">
    <property type="entry name" value="CAMP-DEPENDENT PROTEIN KINASE CATALYTIC SUBUNIT PRKX"/>
    <property type="match status" value="1"/>
</dbReference>
<feature type="compositionally biased region" description="Polar residues" evidence="6">
    <location>
        <begin position="714"/>
        <end position="727"/>
    </location>
</feature>
<feature type="domain" description="Protein kinase" evidence="7">
    <location>
        <begin position="172"/>
        <end position="890"/>
    </location>
</feature>
<feature type="compositionally biased region" description="Basic and acidic residues" evidence="6">
    <location>
        <begin position="1824"/>
        <end position="1845"/>
    </location>
</feature>
<keyword evidence="9" id="KW-1185">Reference proteome</keyword>
<dbReference type="InterPro" id="IPR008271">
    <property type="entry name" value="Ser/Thr_kinase_AS"/>
</dbReference>
<feature type="compositionally biased region" description="Acidic residues" evidence="6">
    <location>
        <begin position="1810"/>
        <end position="1823"/>
    </location>
</feature>
<evidence type="ECO:0000256" key="4">
    <source>
        <dbReference type="ARBA" id="ARBA00022777"/>
    </source>
</evidence>
<evidence type="ECO:0000256" key="6">
    <source>
        <dbReference type="SAM" id="MobiDB-lite"/>
    </source>
</evidence>
<dbReference type="GO" id="GO:0005524">
    <property type="term" value="F:ATP binding"/>
    <property type="evidence" value="ECO:0007669"/>
    <property type="project" value="UniProtKB-KW"/>
</dbReference>
<dbReference type="PROSITE" id="PS50011">
    <property type="entry name" value="PROTEIN_KINASE_DOM"/>
    <property type="match status" value="1"/>
</dbReference>
<dbReference type="KEGG" id="tgo:TGME49_256880"/>
<feature type="compositionally biased region" description="Basic and acidic residues" evidence="6">
    <location>
        <begin position="1731"/>
        <end position="1749"/>
    </location>
</feature>
<keyword evidence="3" id="KW-0547">Nucleotide-binding</keyword>
<feature type="compositionally biased region" description="Polar residues" evidence="6">
    <location>
        <begin position="947"/>
        <end position="958"/>
    </location>
</feature>
<dbReference type="RefSeq" id="XP_018636958.1">
    <property type="nucleotide sequence ID" value="XM_018781123.1"/>
</dbReference>
<dbReference type="Gene3D" id="3.30.200.20">
    <property type="entry name" value="Phosphorylase Kinase, domain 1"/>
    <property type="match status" value="2"/>
</dbReference>
<dbReference type="InterPro" id="IPR001005">
    <property type="entry name" value="SANT/Myb"/>
</dbReference>
<feature type="compositionally biased region" description="Basic and acidic residues" evidence="6">
    <location>
        <begin position="426"/>
        <end position="438"/>
    </location>
</feature>
<feature type="compositionally biased region" description="Low complexity" evidence="6">
    <location>
        <begin position="261"/>
        <end position="271"/>
    </location>
</feature>
<feature type="compositionally biased region" description="Low complexity" evidence="6">
    <location>
        <begin position="539"/>
        <end position="588"/>
    </location>
</feature>
<dbReference type="EMBL" id="KE138830">
    <property type="protein sequence ID" value="EPT29220.1"/>
    <property type="molecule type" value="Genomic_DNA"/>
</dbReference>
<name>S8GBL3_TOXGM</name>
<dbReference type="EC" id="2.7.11.11" evidence="8"/>
<feature type="region of interest" description="Disordered" evidence="6">
    <location>
        <begin position="424"/>
        <end position="588"/>
    </location>
</feature>
<dbReference type="InterPro" id="IPR011009">
    <property type="entry name" value="Kinase-like_dom_sf"/>
</dbReference>
<feature type="compositionally biased region" description="Basic and acidic residues" evidence="6">
    <location>
        <begin position="1135"/>
        <end position="1150"/>
    </location>
</feature>
<feature type="compositionally biased region" description="Basic and acidic residues" evidence="6">
    <location>
        <begin position="1172"/>
        <end position="1191"/>
    </location>
</feature>
<dbReference type="InterPro" id="IPR000719">
    <property type="entry name" value="Prot_kinase_dom"/>
</dbReference>
<feature type="region of interest" description="Disordered" evidence="6">
    <location>
        <begin position="1661"/>
        <end position="1785"/>
    </location>
</feature>
<dbReference type="OrthoDB" id="347657at2759"/>
<feature type="region of interest" description="Disordered" evidence="6">
    <location>
        <begin position="770"/>
        <end position="794"/>
    </location>
</feature>
<protein>
    <submittedName>
        <fullName evidence="8">Protein kinase domain-containing protein</fullName>
        <ecNumber evidence="8">2.7.11.11</ecNumber>
        <ecNumber evidence="8">2.7.11.18</ecNumber>
    </submittedName>
</protein>
<dbReference type="GO" id="GO:0004687">
    <property type="term" value="F:myosin light chain kinase activity"/>
    <property type="evidence" value="ECO:0007669"/>
    <property type="project" value="UniProtKB-EC"/>
</dbReference>
<feature type="compositionally biased region" description="Low complexity" evidence="6">
    <location>
        <begin position="1008"/>
        <end position="1019"/>
    </location>
</feature>
<dbReference type="PANTHER" id="PTHR24353">
    <property type="entry name" value="CYCLIC NUCLEOTIDE-DEPENDENT PROTEIN KINASE"/>
    <property type="match status" value="1"/>
</dbReference>
<feature type="region of interest" description="Disordered" evidence="6">
    <location>
        <begin position="1805"/>
        <end position="1860"/>
    </location>
</feature>
<dbReference type="CDD" id="cd00167">
    <property type="entry name" value="SANT"/>
    <property type="match status" value="1"/>
</dbReference>